<feature type="signal peptide" evidence="15">
    <location>
        <begin position="1"/>
        <end position="21"/>
    </location>
</feature>
<dbReference type="GO" id="GO:0005615">
    <property type="term" value="C:extracellular space"/>
    <property type="evidence" value="ECO:0007669"/>
    <property type="project" value="TreeGrafter"/>
</dbReference>
<dbReference type="GO" id="GO:0006508">
    <property type="term" value="P:proteolysis"/>
    <property type="evidence" value="ECO:0007669"/>
    <property type="project" value="UniProtKB-KW"/>
</dbReference>
<comment type="function">
    <text evidence="13">Involved in the digestion of the blood meal.</text>
</comment>
<dbReference type="FunFam" id="3.40.630.10:FF:000040">
    <property type="entry name" value="zinc carboxypeptidase"/>
    <property type="match status" value="1"/>
</dbReference>
<keyword evidence="4" id="KW-0964">Secreted</keyword>
<feature type="chain" id="PRO_5041442073" description="Peptidase M14 domain-containing protein" evidence="15">
    <location>
        <begin position="22"/>
        <end position="440"/>
    </location>
</feature>
<dbReference type="Proteomes" id="UP001177023">
    <property type="component" value="Unassembled WGS sequence"/>
</dbReference>
<dbReference type="Gene3D" id="3.40.630.10">
    <property type="entry name" value="Zn peptidases"/>
    <property type="match status" value="1"/>
</dbReference>
<evidence type="ECO:0000259" key="16">
    <source>
        <dbReference type="PROSITE" id="PS52035"/>
    </source>
</evidence>
<evidence type="ECO:0000256" key="5">
    <source>
        <dbReference type="ARBA" id="ARBA00022645"/>
    </source>
</evidence>
<keyword evidence="5" id="KW-0121">Carboxypeptidase</keyword>
<keyword evidence="11" id="KW-0482">Metalloprotease</keyword>
<protein>
    <recommendedName>
        <fullName evidence="16">Peptidase M14 domain-containing protein</fullName>
    </recommendedName>
</protein>
<comment type="cofactor">
    <cofactor evidence="1">
        <name>Zn(2+)</name>
        <dbReference type="ChEBI" id="CHEBI:29105"/>
    </cofactor>
</comment>
<evidence type="ECO:0000256" key="1">
    <source>
        <dbReference type="ARBA" id="ARBA00001947"/>
    </source>
</evidence>
<dbReference type="EMBL" id="CATQJA010002663">
    <property type="protein sequence ID" value="CAJ0581812.1"/>
    <property type="molecule type" value="Genomic_DNA"/>
</dbReference>
<evidence type="ECO:0000256" key="13">
    <source>
        <dbReference type="ARBA" id="ARBA00057299"/>
    </source>
</evidence>
<comment type="caution">
    <text evidence="17">The sequence shown here is derived from an EMBL/GenBank/DDBJ whole genome shotgun (WGS) entry which is preliminary data.</text>
</comment>
<dbReference type="AlphaFoldDB" id="A0AA36D647"/>
<reference evidence="17" key="1">
    <citation type="submission" date="2023-06" db="EMBL/GenBank/DDBJ databases">
        <authorList>
            <person name="Delattre M."/>
        </authorList>
    </citation>
    <scope>NUCLEOTIDE SEQUENCE</scope>
    <source>
        <strain evidence="17">AF72</strain>
    </source>
</reference>
<evidence type="ECO:0000313" key="18">
    <source>
        <dbReference type="Proteomes" id="UP001177023"/>
    </source>
</evidence>
<evidence type="ECO:0000256" key="6">
    <source>
        <dbReference type="ARBA" id="ARBA00022670"/>
    </source>
</evidence>
<dbReference type="PRINTS" id="PR00765">
    <property type="entry name" value="CRBOXYPTASEA"/>
</dbReference>
<dbReference type="GO" id="GO:0004181">
    <property type="term" value="F:metallocarboxypeptidase activity"/>
    <property type="evidence" value="ECO:0007669"/>
    <property type="project" value="InterPro"/>
</dbReference>
<dbReference type="PANTHER" id="PTHR11705:SF139">
    <property type="entry name" value="PEPTIDASE M14 CARBOXYPEPTIDASE A DOMAIN-CONTAINING PROTEIN"/>
    <property type="match status" value="1"/>
</dbReference>
<dbReference type="Gene3D" id="3.30.70.340">
    <property type="entry name" value="Metallocarboxypeptidase-like"/>
    <property type="match status" value="1"/>
</dbReference>
<dbReference type="InterPro" id="IPR000834">
    <property type="entry name" value="Peptidase_M14"/>
</dbReference>
<accession>A0AA36D647</accession>
<evidence type="ECO:0000256" key="9">
    <source>
        <dbReference type="ARBA" id="ARBA00022801"/>
    </source>
</evidence>
<evidence type="ECO:0000256" key="7">
    <source>
        <dbReference type="ARBA" id="ARBA00022723"/>
    </source>
</evidence>
<evidence type="ECO:0000256" key="11">
    <source>
        <dbReference type="ARBA" id="ARBA00023049"/>
    </source>
</evidence>
<dbReference type="GO" id="GO:0008270">
    <property type="term" value="F:zinc ion binding"/>
    <property type="evidence" value="ECO:0007669"/>
    <property type="project" value="InterPro"/>
</dbReference>
<keyword evidence="12" id="KW-1015">Disulfide bond</keyword>
<keyword evidence="6" id="KW-0645">Protease</keyword>
<feature type="active site" description="Proton donor/acceptor" evidence="14">
    <location>
        <position position="397"/>
    </location>
</feature>
<dbReference type="CDD" id="cd03860">
    <property type="entry name" value="M14_CP_A-B_like"/>
    <property type="match status" value="1"/>
</dbReference>
<organism evidence="17 18">
    <name type="scientific">Mesorhabditis spiculigera</name>
    <dbReference type="NCBI Taxonomy" id="96644"/>
    <lineage>
        <taxon>Eukaryota</taxon>
        <taxon>Metazoa</taxon>
        <taxon>Ecdysozoa</taxon>
        <taxon>Nematoda</taxon>
        <taxon>Chromadorea</taxon>
        <taxon>Rhabditida</taxon>
        <taxon>Rhabditina</taxon>
        <taxon>Rhabditomorpha</taxon>
        <taxon>Rhabditoidea</taxon>
        <taxon>Rhabditidae</taxon>
        <taxon>Mesorhabditinae</taxon>
        <taxon>Mesorhabditis</taxon>
    </lineage>
</organism>
<evidence type="ECO:0000256" key="12">
    <source>
        <dbReference type="ARBA" id="ARBA00023157"/>
    </source>
</evidence>
<evidence type="ECO:0000256" key="4">
    <source>
        <dbReference type="ARBA" id="ARBA00022525"/>
    </source>
</evidence>
<name>A0AA36D647_9BILA</name>
<dbReference type="InterPro" id="IPR036990">
    <property type="entry name" value="M14A-like_propep"/>
</dbReference>
<dbReference type="PANTHER" id="PTHR11705">
    <property type="entry name" value="PROTEASE FAMILY M14 CARBOXYPEPTIDASE A,B"/>
    <property type="match status" value="1"/>
</dbReference>
<dbReference type="PROSITE" id="PS00132">
    <property type="entry name" value="CARBOXYPEPT_ZN_1"/>
    <property type="match status" value="1"/>
</dbReference>
<evidence type="ECO:0000256" key="8">
    <source>
        <dbReference type="ARBA" id="ARBA00022729"/>
    </source>
</evidence>
<dbReference type="SUPFAM" id="SSF53187">
    <property type="entry name" value="Zn-dependent exopeptidases"/>
    <property type="match status" value="1"/>
</dbReference>
<evidence type="ECO:0000256" key="3">
    <source>
        <dbReference type="ARBA" id="ARBA00005988"/>
    </source>
</evidence>
<keyword evidence="7" id="KW-0479">Metal-binding</keyword>
<comment type="similarity">
    <text evidence="3 14">Belongs to the peptidase M14 family.</text>
</comment>
<dbReference type="SUPFAM" id="SSF54897">
    <property type="entry name" value="Protease propeptides/inhibitors"/>
    <property type="match status" value="1"/>
</dbReference>
<comment type="subcellular location">
    <subcellularLocation>
        <location evidence="2">Secreted</location>
    </subcellularLocation>
</comment>
<dbReference type="InterPro" id="IPR057246">
    <property type="entry name" value="CARBOXYPEPT_ZN_1"/>
</dbReference>
<dbReference type="Pfam" id="PF00246">
    <property type="entry name" value="Peptidase_M14"/>
    <property type="match status" value="1"/>
</dbReference>
<keyword evidence="9" id="KW-0378">Hydrolase</keyword>
<sequence length="440" mass="49753">MRLLLPILAAALLGLIESARTSYTNYRLVSFTATKTAAEWLHYLEEYGYDYAETEDGLRTIVDVFSEPSKHRREAVVLVAPEFYPTFMDYMVLHGVTDVRLLKEDVQRDIDMAQRYGAKRRVRRTLVSSADFSVDEYHSYGEMEAYMQKLSDEMPHVEMTTIGNSYEGRTLHGIKVSSGGPSKPAILVDAGVHAREWIAPAAALFLIHTLATKYEHNSTIRAAVNRFDWYIVPQINPDGYEYSRTVDRLWRKTRSKNMTINKWCVGADANRNWGYKWGGTGANRSPCSAIYGGSAPYSEPEIRAFKDFIDARINRLTIYISLHSYGQHFLSPWGYTEQRPVNYEDQKNAADMAIAAIKNATGAYYNHGTISELMYPASGTSIDLMQSRGVPYIYGVELRPTDTVNSFGFSIPQSYIRSTGEEMMAALLALAEYATIQQKL</sequence>
<feature type="non-terminal residue" evidence="17">
    <location>
        <position position="1"/>
    </location>
</feature>
<evidence type="ECO:0000256" key="10">
    <source>
        <dbReference type="ARBA" id="ARBA00022833"/>
    </source>
</evidence>
<dbReference type="SMART" id="SM00631">
    <property type="entry name" value="Zn_pept"/>
    <property type="match status" value="1"/>
</dbReference>
<evidence type="ECO:0000256" key="2">
    <source>
        <dbReference type="ARBA" id="ARBA00004613"/>
    </source>
</evidence>
<dbReference type="PROSITE" id="PS52035">
    <property type="entry name" value="PEPTIDASE_M14"/>
    <property type="match status" value="1"/>
</dbReference>
<keyword evidence="10" id="KW-0862">Zinc</keyword>
<keyword evidence="8 15" id="KW-0732">Signal</keyword>
<gene>
    <name evidence="17" type="ORF">MSPICULIGERA_LOCUS19966</name>
</gene>
<keyword evidence="18" id="KW-1185">Reference proteome</keyword>
<evidence type="ECO:0000256" key="15">
    <source>
        <dbReference type="SAM" id="SignalP"/>
    </source>
</evidence>
<proteinExistence type="inferred from homology"/>
<feature type="domain" description="Peptidase M14" evidence="16">
    <location>
        <begin position="136"/>
        <end position="434"/>
    </location>
</feature>
<evidence type="ECO:0000256" key="14">
    <source>
        <dbReference type="PROSITE-ProRule" id="PRU01379"/>
    </source>
</evidence>
<evidence type="ECO:0000313" key="17">
    <source>
        <dbReference type="EMBL" id="CAJ0581812.1"/>
    </source>
</evidence>